<accession>A0A432DTA5</accession>
<gene>
    <name evidence="1" type="ORF">EJ377_17125</name>
</gene>
<organism evidence="1 2">
    <name type="scientific">Chryseobacterium arthrosphaerae</name>
    <dbReference type="NCBI Taxonomy" id="651561"/>
    <lineage>
        <taxon>Bacteria</taxon>
        <taxon>Pseudomonadati</taxon>
        <taxon>Bacteroidota</taxon>
        <taxon>Flavobacteriia</taxon>
        <taxon>Flavobacteriales</taxon>
        <taxon>Weeksellaceae</taxon>
        <taxon>Chryseobacterium group</taxon>
        <taxon>Chryseobacterium</taxon>
    </lineage>
</organism>
<comment type="caution">
    <text evidence="1">The sequence shown here is derived from an EMBL/GenBank/DDBJ whole genome shotgun (WGS) entry which is preliminary data.</text>
</comment>
<dbReference type="EMBL" id="RYFC01000003">
    <property type="protein sequence ID" value="RTZ46161.1"/>
    <property type="molecule type" value="Genomic_DNA"/>
</dbReference>
<reference evidence="1 2" key="1">
    <citation type="submission" date="2018-12" db="EMBL/GenBank/DDBJ databases">
        <title>Draft Genome Sequence of Chryseobacterium arthrosphaerae strain ED882-96 Isolated from the Blood of a Patient with Liver Cirrhosis in Taiwan.</title>
        <authorList>
            <person name="Lin J.-N."/>
            <person name="Lai C.-H."/>
            <person name="Yang C.-H."/>
            <person name="Huang Y.-H."/>
        </authorList>
    </citation>
    <scope>NUCLEOTIDE SEQUENCE [LARGE SCALE GENOMIC DNA]</scope>
    <source>
        <strain evidence="1 2">ED882-96</strain>
    </source>
</reference>
<dbReference type="AlphaFoldDB" id="A0A432DTA5"/>
<proteinExistence type="predicted"/>
<protein>
    <submittedName>
        <fullName evidence="1">Uncharacterized protein</fullName>
    </submittedName>
</protein>
<name>A0A432DTA5_9FLAO</name>
<dbReference type="Proteomes" id="UP000276953">
    <property type="component" value="Unassembled WGS sequence"/>
</dbReference>
<sequence>MYDQYIKYTNISPTTNIGTIKEPVIVDNPNHIAANKSLTQAMIANGFASIEEFQTYITRYEIAFETETVRIGVGMLQQYKHNLYEEERD</sequence>
<evidence type="ECO:0000313" key="1">
    <source>
        <dbReference type="EMBL" id="RTZ46161.1"/>
    </source>
</evidence>
<evidence type="ECO:0000313" key="2">
    <source>
        <dbReference type="Proteomes" id="UP000276953"/>
    </source>
</evidence>